<keyword evidence="3" id="KW-1185">Reference proteome</keyword>
<dbReference type="InterPro" id="IPR002575">
    <property type="entry name" value="Aminoglycoside_PTrfase"/>
</dbReference>
<organism evidence="2 3">
    <name type="scientific">Streptomyces coffeae</name>
    <dbReference type="NCBI Taxonomy" id="621382"/>
    <lineage>
        <taxon>Bacteria</taxon>
        <taxon>Bacillati</taxon>
        <taxon>Actinomycetota</taxon>
        <taxon>Actinomycetes</taxon>
        <taxon>Kitasatosporales</taxon>
        <taxon>Streptomycetaceae</taxon>
        <taxon>Streptomyces</taxon>
    </lineage>
</organism>
<proteinExistence type="predicted"/>
<dbReference type="Proteomes" id="UP000634229">
    <property type="component" value="Unassembled WGS sequence"/>
</dbReference>
<evidence type="ECO:0000313" key="2">
    <source>
        <dbReference type="EMBL" id="MBL1100284.1"/>
    </source>
</evidence>
<evidence type="ECO:0000259" key="1">
    <source>
        <dbReference type="Pfam" id="PF01636"/>
    </source>
</evidence>
<evidence type="ECO:0000313" key="3">
    <source>
        <dbReference type="Proteomes" id="UP000634229"/>
    </source>
</evidence>
<comment type="caution">
    <text evidence="2">The sequence shown here is derived from an EMBL/GenBank/DDBJ whole genome shotgun (WGS) entry which is preliminary data.</text>
</comment>
<dbReference type="Gene3D" id="3.90.1200.10">
    <property type="match status" value="1"/>
</dbReference>
<dbReference type="SUPFAM" id="SSF56112">
    <property type="entry name" value="Protein kinase-like (PK-like)"/>
    <property type="match status" value="1"/>
</dbReference>
<dbReference type="Gene3D" id="3.30.200.20">
    <property type="entry name" value="Phosphorylase Kinase, domain 1"/>
    <property type="match status" value="1"/>
</dbReference>
<dbReference type="InterPro" id="IPR051678">
    <property type="entry name" value="AGP_Transferase"/>
</dbReference>
<dbReference type="EMBL" id="JAERRF010000018">
    <property type="protein sequence ID" value="MBL1100284.1"/>
    <property type="molecule type" value="Genomic_DNA"/>
</dbReference>
<reference evidence="2 3" key="1">
    <citation type="submission" date="2021-01" db="EMBL/GenBank/DDBJ databases">
        <title>WGS of actinomycetes isolated from Thailand.</title>
        <authorList>
            <person name="Thawai C."/>
        </authorList>
    </citation>
    <scope>NUCLEOTIDE SEQUENCE [LARGE SCALE GENOMIC DNA]</scope>
    <source>
        <strain evidence="2 3">CA1R205</strain>
    </source>
</reference>
<dbReference type="InterPro" id="IPR011009">
    <property type="entry name" value="Kinase-like_dom_sf"/>
</dbReference>
<sequence length="299" mass="31757">MCAGKMHAGEPDIDASLVNRAIAAQFPQWAGLPVEPVGSVGTSNAMYRLGADMVVRFPRTAGVANDVDKEHAWLPRLAPSLPVAVPVPLVKGKPTEGYPWPWSVYHWLDGENPAPGHLADPGLLAKDLAEFVTALHGIDPASGPLSYRGEPLEARDASTRSAIAELRGIVDAEAATAVWDAALKAPVWAGSPVWIHADLQPGNLLVAQGRLSAVIDFGCMGLGDPAVDLIVAWYVLPACVRDAFRDAVGADDATWARGRGWALSIALPELTYYRDTNPVMAAIARHVIHELLADPGRAV</sequence>
<name>A0ABS1NJT6_9ACTN</name>
<feature type="domain" description="Aminoglycoside phosphotransferase" evidence="1">
    <location>
        <begin position="40"/>
        <end position="261"/>
    </location>
</feature>
<accession>A0ABS1NJT6</accession>
<dbReference type="PANTHER" id="PTHR21310">
    <property type="entry name" value="AMINOGLYCOSIDE PHOSPHOTRANSFERASE-RELATED-RELATED"/>
    <property type="match status" value="1"/>
</dbReference>
<gene>
    <name evidence="2" type="ORF">JK363_27140</name>
</gene>
<dbReference type="CDD" id="cd05155">
    <property type="entry name" value="APH_ChoK_like_1"/>
    <property type="match status" value="1"/>
</dbReference>
<dbReference type="Pfam" id="PF01636">
    <property type="entry name" value="APH"/>
    <property type="match status" value="1"/>
</dbReference>
<dbReference type="PANTHER" id="PTHR21310:SF42">
    <property type="entry name" value="BIFUNCTIONAL AAC_APH"/>
    <property type="match status" value="1"/>
</dbReference>
<protein>
    <submittedName>
        <fullName evidence="2">Aminoglycoside phosphotransferase family protein</fullName>
    </submittedName>
</protein>